<organism evidence="1 2">
    <name type="scientific">Haematococcus lacustris</name>
    <name type="common">Green alga</name>
    <name type="synonym">Haematococcus pluvialis</name>
    <dbReference type="NCBI Taxonomy" id="44745"/>
    <lineage>
        <taxon>Eukaryota</taxon>
        <taxon>Viridiplantae</taxon>
        <taxon>Chlorophyta</taxon>
        <taxon>core chlorophytes</taxon>
        <taxon>Chlorophyceae</taxon>
        <taxon>CS clade</taxon>
        <taxon>Chlamydomonadales</taxon>
        <taxon>Haematococcaceae</taxon>
        <taxon>Haematococcus</taxon>
    </lineage>
</organism>
<evidence type="ECO:0000313" key="2">
    <source>
        <dbReference type="Proteomes" id="UP000485058"/>
    </source>
</evidence>
<gene>
    <name evidence="1" type="ORF">HaLaN_11282</name>
</gene>
<sequence length="26" mass="3004">MDCYQQEIFGPVLSCLERMSQLCPVL</sequence>
<comment type="caution">
    <text evidence="1">The sequence shown here is derived from an EMBL/GenBank/DDBJ whole genome shotgun (WGS) entry which is preliminary data.</text>
</comment>
<name>A0A699Z8E4_HAELA</name>
<dbReference type="Proteomes" id="UP000485058">
    <property type="component" value="Unassembled WGS sequence"/>
</dbReference>
<evidence type="ECO:0000313" key="1">
    <source>
        <dbReference type="EMBL" id="GFH15114.1"/>
    </source>
</evidence>
<proteinExistence type="predicted"/>
<reference evidence="1 2" key="1">
    <citation type="submission" date="2020-02" db="EMBL/GenBank/DDBJ databases">
        <title>Draft genome sequence of Haematococcus lacustris strain NIES-144.</title>
        <authorList>
            <person name="Morimoto D."/>
            <person name="Nakagawa S."/>
            <person name="Yoshida T."/>
            <person name="Sawayama S."/>
        </authorList>
    </citation>
    <scope>NUCLEOTIDE SEQUENCE [LARGE SCALE GENOMIC DNA]</scope>
    <source>
        <strain evidence="1 2">NIES-144</strain>
    </source>
</reference>
<dbReference type="EMBL" id="BLLF01000808">
    <property type="protein sequence ID" value="GFH15114.1"/>
    <property type="molecule type" value="Genomic_DNA"/>
</dbReference>
<protein>
    <submittedName>
        <fullName evidence="1">Uncharacterized protein</fullName>
    </submittedName>
</protein>
<feature type="non-terminal residue" evidence="1">
    <location>
        <position position="1"/>
    </location>
</feature>
<keyword evidence="2" id="KW-1185">Reference proteome</keyword>
<dbReference type="AlphaFoldDB" id="A0A699Z8E4"/>
<accession>A0A699Z8E4</accession>